<reference evidence="3" key="1">
    <citation type="submission" date="2022-08" db="EMBL/GenBank/DDBJ databases">
        <title>Draft genome sequencing of Roseisolibacter agri AW1220.</title>
        <authorList>
            <person name="Tobiishi Y."/>
            <person name="Tonouchi A."/>
        </authorList>
    </citation>
    <scope>NUCLEOTIDE SEQUENCE</scope>
    <source>
        <strain evidence="3">AW1220</strain>
    </source>
</reference>
<keyword evidence="2" id="KW-0732">Signal</keyword>
<evidence type="ECO:0000313" key="3">
    <source>
        <dbReference type="EMBL" id="GLC25576.1"/>
    </source>
</evidence>
<protein>
    <submittedName>
        <fullName evidence="3">Uncharacterized protein</fullName>
    </submittedName>
</protein>
<feature type="region of interest" description="Disordered" evidence="1">
    <location>
        <begin position="39"/>
        <end position="80"/>
    </location>
</feature>
<evidence type="ECO:0000256" key="2">
    <source>
        <dbReference type="SAM" id="SignalP"/>
    </source>
</evidence>
<dbReference type="Proteomes" id="UP001161325">
    <property type="component" value="Unassembled WGS sequence"/>
</dbReference>
<feature type="chain" id="PRO_5041453386" evidence="2">
    <location>
        <begin position="19"/>
        <end position="216"/>
    </location>
</feature>
<feature type="signal peptide" evidence="2">
    <location>
        <begin position="1"/>
        <end position="18"/>
    </location>
</feature>
<organism evidence="3 4">
    <name type="scientific">Roseisolibacter agri</name>
    <dbReference type="NCBI Taxonomy" id="2014610"/>
    <lineage>
        <taxon>Bacteria</taxon>
        <taxon>Pseudomonadati</taxon>
        <taxon>Gemmatimonadota</taxon>
        <taxon>Gemmatimonadia</taxon>
        <taxon>Gemmatimonadales</taxon>
        <taxon>Gemmatimonadaceae</taxon>
        <taxon>Roseisolibacter</taxon>
    </lineage>
</organism>
<gene>
    <name evidence="3" type="ORF">rosag_20890</name>
</gene>
<proteinExistence type="predicted"/>
<dbReference type="EMBL" id="BRXS01000003">
    <property type="protein sequence ID" value="GLC25576.1"/>
    <property type="molecule type" value="Genomic_DNA"/>
</dbReference>
<evidence type="ECO:0000256" key="1">
    <source>
        <dbReference type="SAM" id="MobiDB-lite"/>
    </source>
</evidence>
<name>A0AA37Q9I7_9BACT</name>
<comment type="caution">
    <text evidence="3">The sequence shown here is derived from an EMBL/GenBank/DDBJ whole genome shotgun (WGS) entry which is preliminary data.</text>
</comment>
<evidence type="ECO:0000313" key="4">
    <source>
        <dbReference type="Proteomes" id="UP001161325"/>
    </source>
</evidence>
<keyword evidence="4" id="KW-1185">Reference proteome</keyword>
<dbReference type="AlphaFoldDB" id="A0AA37Q9I7"/>
<sequence length="216" mass="22142">MLPWGVAFVALLAVAAMAAGRNFGGSRGSTLDAPLNALPQASLGEGGPTGAPAGPFAGGAAGAPGGAPGTGRAPDLSQLSPRDIADRLFDRIMRLSAEGKPDSVGFFSEMALQNYAQMGTALDADLRYDMGRVAEVAGKDEIARAQADTILRQQPNHLLGLVLAVKAATMRGDAAAVATLNKRLVAAAPAERAKNLDEYQRHAADIDTALRQAATP</sequence>
<feature type="compositionally biased region" description="Gly residues" evidence="1">
    <location>
        <begin position="56"/>
        <end position="69"/>
    </location>
</feature>
<accession>A0AA37Q9I7</accession>